<evidence type="ECO:0000313" key="3">
    <source>
        <dbReference type="Proteomes" id="UP000295600"/>
    </source>
</evidence>
<dbReference type="AlphaFoldDB" id="A0A4V2SEQ1"/>
<dbReference type="Pfam" id="PF19935">
    <property type="entry name" value="DUF6398"/>
    <property type="match status" value="1"/>
</dbReference>
<proteinExistence type="predicted"/>
<dbReference type="RefSeq" id="WP_131926269.1">
    <property type="nucleotide sequence ID" value="NZ_CAUSQV010000003.1"/>
</dbReference>
<dbReference type="Proteomes" id="UP000295600">
    <property type="component" value="Unassembled WGS sequence"/>
</dbReference>
<sequence length="140" mass="15839">MDKQQLKEREVKVIELAVAFCNEHLDEECAELCTKLVQKLGRKRSCPLQSGRIEIWAAASVYTICSINFMFCKSSRLSTSSSEIAEHFGASGSTIAQKSRIIKDLLKISNVFDPDFSLKEIADNNPFNHLVMRNGFIFFD</sequence>
<evidence type="ECO:0000259" key="1">
    <source>
        <dbReference type="Pfam" id="PF19935"/>
    </source>
</evidence>
<name>A0A4V2SEQ1_9BACE</name>
<evidence type="ECO:0000313" key="2">
    <source>
        <dbReference type="EMBL" id="TCO92167.1"/>
    </source>
</evidence>
<gene>
    <name evidence="2" type="ORF">EV202_11023</name>
</gene>
<reference evidence="2 3" key="1">
    <citation type="submission" date="2019-03" db="EMBL/GenBank/DDBJ databases">
        <title>Genomic Encyclopedia of Type Strains, Phase IV (KMG-IV): sequencing the most valuable type-strain genomes for metagenomic binning, comparative biology and taxonomic classification.</title>
        <authorList>
            <person name="Goeker M."/>
        </authorList>
    </citation>
    <scope>NUCLEOTIDE SEQUENCE [LARGE SCALE GENOMIC DNA]</scope>
    <source>
        <strain evidence="2 3">DSM 23917</strain>
    </source>
</reference>
<accession>A0A4V2SEQ1</accession>
<dbReference type="InterPro" id="IPR045651">
    <property type="entry name" value="DUF6398"/>
</dbReference>
<organism evidence="2 3">
    <name type="scientific">Prevotella heparinolytica</name>
    <dbReference type="NCBI Taxonomy" id="28113"/>
    <lineage>
        <taxon>Bacteria</taxon>
        <taxon>Pseudomonadati</taxon>
        <taxon>Bacteroidota</taxon>
        <taxon>Bacteroidia</taxon>
        <taxon>Bacteroidales</taxon>
        <taxon>Bacteroidaceae</taxon>
        <taxon>Bacteroides</taxon>
    </lineage>
</organism>
<dbReference type="EMBL" id="SLXB01000010">
    <property type="protein sequence ID" value="TCO92167.1"/>
    <property type="molecule type" value="Genomic_DNA"/>
</dbReference>
<feature type="domain" description="DUF6398" evidence="1">
    <location>
        <begin position="13"/>
        <end position="118"/>
    </location>
</feature>
<protein>
    <recommendedName>
        <fullName evidence="1">DUF6398 domain-containing protein</fullName>
    </recommendedName>
</protein>
<comment type="caution">
    <text evidence="2">The sequence shown here is derived from an EMBL/GenBank/DDBJ whole genome shotgun (WGS) entry which is preliminary data.</text>
</comment>